<dbReference type="Proteomes" id="UP000594435">
    <property type="component" value="Chromosome 1"/>
</dbReference>
<dbReference type="EMBL" id="CP065217">
    <property type="protein sequence ID" value="QPL52912.1"/>
    <property type="molecule type" value="Genomic_DNA"/>
</dbReference>
<protein>
    <submittedName>
        <fullName evidence="2">Uncharacterized protein</fullName>
    </submittedName>
</protein>
<evidence type="ECO:0000313" key="3">
    <source>
        <dbReference type="Proteomes" id="UP000594435"/>
    </source>
</evidence>
<sequence>MNIQQKRELARTQDAIIGVKEGMFVRFYNESLYGWNQWVQAESSSLLGY</sequence>
<name>A0AAJ4LTJ2_9VIBR</name>
<organism evidence="2 3">
    <name type="scientific">Vibrio navarrensis</name>
    <dbReference type="NCBI Taxonomy" id="29495"/>
    <lineage>
        <taxon>Bacteria</taxon>
        <taxon>Pseudomonadati</taxon>
        <taxon>Pseudomonadota</taxon>
        <taxon>Gammaproteobacteria</taxon>
        <taxon>Vibrionales</taxon>
        <taxon>Vibrionaceae</taxon>
        <taxon>Vibrio</taxon>
    </lineage>
</organism>
<gene>
    <name evidence="1" type="ORF">I3X05_13000</name>
    <name evidence="2" type="ORF">I3X05_13015</name>
</gene>
<evidence type="ECO:0000313" key="1">
    <source>
        <dbReference type="EMBL" id="QPL52910.1"/>
    </source>
</evidence>
<reference evidence="2 3" key="1">
    <citation type="submission" date="2020-11" db="EMBL/GenBank/DDBJ databases">
        <title>Complete and Circularized Genome Assembly of a human isolate of Vibrio navarrensis biotype pommerensis with MiSeq and MinION Sequence Data.</title>
        <authorList>
            <person name="Schwartz K."/>
            <person name="Borowiak M."/>
            <person name="Deneke C."/>
            <person name="Balau V."/>
            <person name="Metelmann C."/>
            <person name="Strauch E."/>
        </authorList>
    </citation>
    <scope>NUCLEOTIDE SEQUENCE [LARGE SCALE GENOMIC DNA]</scope>
    <source>
        <strain evidence="2 3">20-VB00237</strain>
    </source>
</reference>
<evidence type="ECO:0000313" key="2">
    <source>
        <dbReference type="EMBL" id="QPL52912.1"/>
    </source>
</evidence>
<dbReference type="EMBL" id="CP065217">
    <property type="protein sequence ID" value="QPL52910.1"/>
    <property type="molecule type" value="Genomic_DNA"/>
</dbReference>
<dbReference type="AlphaFoldDB" id="A0AAJ4LTJ2"/>
<accession>A0AAJ4LTJ2</accession>
<dbReference type="RefSeq" id="WP_193158111.1">
    <property type="nucleotide sequence ID" value="NZ_CP065217.1"/>
</dbReference>
<proteinExistence type="predicted"/>